<dbReference type="InterPro" id="IPR003615">
    <property type="entry name" value="HNH_nuc"/>
</dbReference>
<evidence type="ECO:0000313" key="3">
    <source>
        <dbReference type="EMBL" id="KKL54632.1"/>
    </source>
</evidence>
<evidence type="ECO:0000259" key="2">
    <source>
        <dbReference type="SMART" id="SM00507"/>
    </source>
</evidence>
<evidence type="ECO:0000256" key="1">
    <source>
        <dbReference type="SAM" id="MobiDB-lite"/>
    </source>
</evidence>
<gene>
    <name evidence="3" type="ORF">LCGC14_2263440</name>
</gene>
<dbReference type="SMART" id="SM00507">
    <property type="entry name" value="HNHc"/>
    <property type="match status" value="1"/>
</dbReference>
<dbReference type="AlphaFoldDB" id="A0A0F9FU04"/>
<comment type="caution">
    <text evidence="3">The sequence shown here is derived from an EMBL/GenBank/DDBJ whole genome shotgun (WGS) entry which is preliminary data.</text>
</comment>
<feature type="compositionally biased region" description="Low complexity" evidence="1">
    <location>
        <begin position="65"/>
        <end position="78"/>
    </location>
</feature>
<sequence>MPRAGGEKRGNNQDRRRRKEWMLVHFGNGETVPCFHCDSRLDYDSVEADRIVPGGAYRRENVQPSCRSCNSSRGNNASWVSPRMAAVTV</sequence>
<name>A0A0F9FU04_9ZZZZ</name>
<dbReference type="Gene3D" id="1.10.30.50">
    <property type="match status" value="1"/>
</dbReference>
<proteinExistence type="predicted"/>
<accession>A0A0F9FU04</accession>
<feature type="region of interest" description="Disordered" evidence="1">
    <location>
        <begin position="63"/>
        <end position="89"/>
    </location>
</feature>
<feature type="domain" description="HNH nuclease" evidence="2">
    <location>
        <begin position="18"/>
        <end position="71"/>
    </location>
</feature>
<dbReference type="CDD" id="cd00085">
    <property type="entry name" value="HNHc"/>
    <property type="match status" value="1"/>
</dbReference>
<dbReference type="EMBL" id="LAZR01031129">
    <property type="protein sequence ID" value="KKL54632.1"/>
    <property type="molecule type" value="Genomic_DNA"/>
</dbReference>
<protein>
    <recommendedName>
        <fullName evidence="2">HNH nuclease domain-containing protein</fullName>
    </recommendedName>
</protein>
<organism evidence="3">
    <name type="scientific">marine sediment metagenome</name>
    <dbReference type="NCBI Taxonomy" id="412755"/>
    <lineage>
        <taxon>unclassified sequences</taxon>
        <taxon>metagenomes</taxon>
        <taxon>ecological metagenomes</taxon>
    </lineage>
</organism>
<reference evidence="3" key="1">
    <citation type="journal article" date="2015" name="Nature">
        <title>Complex archaea that bridge the gap between prokaryotes and eukaryotes.</title>
        <authorList>
            <person name="Spang A."/>
            <person name="Saw J.H."/>
            <person name="Jorgensen S.L."/>
            <person name="Zaremba-Niedzwiedzka K."/>
            <person name="Martijn J."/>
            <person name="Lind A.E."/>
            <person name="van Eijk R."/>
            <person name="Schleper C."/>
            <person name="Guy L."/>
            <person name="Ettema T.J."/>
        </authorList>
    </citation>
    <scope>NUCLEOTIDE SEQUENCE</scope>
</reference>